<proteinExistence type="predicted"/>
<dbReference type="Pfam" id="PF01535">
    <property type="entry name" value="PPR"/>
    <property type="match status" value="6"/>
</dbReference>
<sequence length="462" mass="52412">MNGSLTPKLLKHQRLRFLKKLLAYSTTAYFSHNSLAEPLTSLQCGTVLQTLTSIKSFTKGQQLHAYIITSGNLQNNTYLSTKLAAFYASCGLMAAAQIIFDGIVLKNSFLWNFMIRGYACNGFPVKALFLYQDMSSFGQKADKFTYPFVIKACGDLRDVEFGWRVHCEVVITGFNLDIYVGNSLLAMYSKFGNMKMARMVFDRMPVRDLTSWNTMISGYLKNGKPREVLAIFNLMKQIGLSVDDMTLIGLLCTCAELFAEKQGKEIHGYVVRNRHSVFNHFLINSLIEMYCKCNSMVDARKLFEHMAWKDTVSWNSMISGYARNRDAFESLRVFCRMVLEGTKPDKITFITVLGACEQITAMEFGRSVHSYLSKKGFSATIFVATALIDMYAKCGNLACAHLVFEEMPEKNLFCWSAMISGYGIHGMGREAISLFHEMIKNHIIPDEAMQEWLLKVKRFSTE</sequence>
<evidence type="ECO:0000256" key="1">
    <source>
        <dbReference type="ARBA" id="ARBA00022737"/>
    </source>
</evidence>
<dbReference type="InterPro" id="IPR002885">
    <property type="entry name" value="PPR_rpt"/>
</dbReference>
<evidence type="ECO:0000313" key="3">
    <source>
        <dbReference type="EMBL" id="EEF46658.1"/>
    </source>
</evidence>
<dbReference type="Pfam" id="PF13041">
    <property type="entry name" value="PPR_2"/>
    <property type="match status" value="1"/>
</dbReference>
<dbReference type="GO" id="GO:0009451">
    <property type="term" value="P:RNA modification"/>
    <property type="evidence" value="ECO:0007669"/>
    <property type="project" value="InterPro"/>
</dbReference>
<dbReference type="FunFam" id="1.25.40.10:FF:000344">
    <property type="entry name" value="Pentatricopeptide repeat-containing protein"/>
    <property type="match status" value="1"/>
</dbReference>
<dbReference type="FunFam" id="1.25.40.10:FF:000073">
    <property type="entry name" value="Pentatricopeptide repeat-containing protein chloroplastic"/>
    <property type="match status" value="1"/>
</dbReference>
<dbReference type="NCBIfam" id="TIGR00756">
    <property type="entry name" value="PPR"/>
    <property type="match status" value="5"/>
</dbReference>
<dbReference type="InterPro" id="IPR046960">
    <property type="entry name" value="PPR_At4g14850-like_plant"/>
</dbReference>
<dbReference type="InterPro" id="IPR011990">
    <property type="entry name" value="TPR-like_helical_dom_sf"/>
</dbReference>
<dbReference type="GO" id="GO:0003723">
    <property type="term" value="F:RNA binding"/>
    <property type="evidence" value="ECO:0007669"/>
    <property type="project" value="InterPro"/>
</dbReference>
<evidence type="ECO:0000256" key="2">
    <source>
        <dbReference type="PROSITE-ProRule" id="PRU00708"/>
    </source>
</evidence>
<dbReference type="InParanoid" id="B9RPP2"/>
<dbReference type="PANTHER" id="PTHR24015">
    <property type="entry name" value="OS07G0578800 PROTEIN-RELATED"/>
    <property type="match status" value="1"/>
</dbReference>
<evidence type="ECO:0000313" key="4">
    <source>
        <dbReference type="Proteomes" id="UP000008311"/>
    </source>
</evidence>
<feature type="repeat" description="PPR" evidence="2">
    <location>
        <begin position="411"/>
        <end position="445"/>
    </location>
</feature>
<dbReference type="AlphaFoldDB" id="B9RPP2"/>
<feature type="repeat" description="PPR" evidence="2">
    <location>
        <begin position="310"/>
        <end position="344"/>
    </location>
</feature>
<keyword evidence="4" id="KW-1185">Reference proteome</keyword>
<dbReference type="Proteomes" id="UP000008311">
    <property type="component" value="Unassembled WGS sequence"/>
</dbReference>
<organism evidence="3 4">
    <name type="scientific">Ricinus communis</name>
    <name type="common">Castor bean</name>
    <dbReference type="NCBI Taxonomy" id="3988"/>
    <lineage>
        <taxon>Eukaryota</taxon>
        <taxon>Viridiplantae</taxon>
        <taxon>Streptophyta</taxon>
        <taxon>Embryophyta</taxon>
        <taxon>Tracheophyta</taxon>
        <taxon>Spermatophyta</taxon>
        <taxon>Magnoliopsida</taxon>
        <taxon>eudicotyledons</taxon>
        <taxon>Gunneridae</taxon>
        <taxon>Pentapetalae</taxon>
        <taxon>rosids</taxon>
        <taxon>fabids</taxon>
        <taxon>Malpighiales</taxon>
        <taxon>Euphorbiaceae</taxon>
        <taxon>Acalyphoideae</taxon>
        <taxon>Acalypheae</taxon>
        <taxon>Ricinus</taxon>
    </lineage>
</organism>
<dbReference type="PROSITE" id="PS51375">
    <property type="entry name" value="PPR"/>
    <property type="match status" value="4"/>
</dbReference>
<dbReference type="FunFam" id="1.25.40.10:FF:000285">
    <property type="entry name" value="Pentatricopeptide repeat-containing protein, chloroplastic"/>
    <property type="match status" value="1"/>
</dbReference>
<feature type="repeat" description="PPR" evidence="2">
    <location>
        <begin position="107"/>
        <end position="141"/>
    </location>
</feature>
<dbReference type="eggNOG" id="KOG4197">
    <property type="taxonomic scope" value="Eukaryota"/>
</dbReference>
<dbReference type="PANTHER" id="PTHR24015:SF1063">
    <property type="entry name" value="OS12G0156900 PROTEIN"/>
    <property type="match status" value="1"/>
</dbReference>
<accession>B9RPP2</accession>
<keyword evidence="1" id="KW-0677">Repeat</keyword>
<protein>
    <submittedName>
        <fullName evidence="3">Pentatricopeptide repeat-containing protein, putative</fullName>
    </submittedName>
</protein>
<dbReference type="EMBL" id="EQ973796">
    <property type="protein sequence ID" value="EEF46658.1"/>
    <property type="molecule type" value="Genomic_DNA"/>
</dbReference>
<gene>
    <name evidence="3" type="ORF">RCOM_1547920</name>
</gene>
<reference evidence="4" key="1">
    <citation type="journal article" date="2010" name="Nat. Biotechnol.">
        <title>Draft genome sequence of the oilseed species Ricinus communis.</title>
        <authorList>
            <person name="Chan A.P."/>
            <person name="Crabtree J."/>
            <person name="Zhao Q."/>
            <person name="Lorenzi H."/>
            <person name="Orvis J."/>
            <person name="Puiu D."/>
            <person name="Melake-Berhan A."/>
            <person name="Jones K.M."/>
            <person name="Redman J."/>
            <person name="Chen G."/>
            <person name="Cahoon E.B."/>
            <person name="Gedil M."/>
            <person name="Stanke M."/>
            <person name="Haas B.J."/>
            <person name="Wortman J.R."/>
            <person name="Fraser-Liggett C.M."/>
            <person name="Ravel J."/>
            <person name="Rabinowicz P.D."/>
        </authorList>
    </citation>
    <scope>NUCLEOTIDE SEQUENCE [LARGE SCALE GENOMIC DNA]</scope>
    <source>
        <strain evidence="4">cv. Hale</strain>
    </source>
</reference>
<feature type="repeat" description="PPR" evidence="2">
    <location>
        <begin position="208"/>
        <end position="242"/>
    </location>
</feature>
<dbReference type="Gene3D" id="1.25.40.10">
    <property type="entry name" value="Tetratricopeptide repeat domain"/>
    <property type="match status" value="4"/>
</dbReference>
<name>B9RPP2_RICCO</name>